<feature type="binding site" evidence="6">
    <location>
        <position position="125"/>
    </location>
    <ligand>
        <name>NAD(+)</name>
        <dbReference type="ChEBI" id="CHEBI:57540"/>
    </ligand>
</feature>
<evidence type="ECO:0000256" key="6">
    <source>
        <dbReference type="HAMAP-Rule" id="MF_01265"/>
    </source>
</evidence>
<dbReference type="AlphaFoldDB" id="A0A075HJX7"/>
<dbReference type="GO" id="GO:0051287">
    <property type="term" value="F:NAD binding"/>
    <property type="evidence" value="ECO:0007669"/>
    <property type="project" value="UniProtKB-UniRule"/>
</dbReference>
<dbReference type="PANTHER" id="PTHR31873:SF6">
    <property type="entry name" value="ASPARTATE DEHYDROGENASE DOMAIN-CONTAINING PROTEIN"/>
    <property type="match status" value="1"/>
</dbReference>
<dbReference type="GO" id="GO:0016639">
    <property type="term" value="F:oxidoreductase activity, acting on the CH-NH2 group of donors, NAD or NADP as acceptor"/>
    <property type="evidence" value="ECO:0007669"/>
    <property type="project" value="UniProtKB-UniRule"/>
</dbReference>
<feature type="binding site" evidence="6">
    <location>
        <position position="192"/>
    </location>
    <ligand>
        <name>NAD(+)</name>
        <dbReference type="ChEBI" id="CHEBI:57540"/>
    </ligand>
</feature>
<dbReference type="Gene3D" id="3.40.50.720">
    <property type="entry name" value="NAD(P)-binding Rossmann-like Domain"/>
    <property type="match status" value="1"/>
</dbReference>
<feature type="active site" evidence="6">
    <location>
        <position position="222"/>
    </location>
</feature>
<dbReference type="SUPFAM" id="SSF51735">
    <property type="entry name" value="NAD(P)-binding Rossmann-fold domains"/>
    <property type="match status" value="1"/>
</dbReference>
<accession>A0A075HJX7</accession>
<dbReference type="Pfam" id="PF01958">
    <property type="entry name" value="Asp_DH_C"/>
    <property type="match status" value="1"/>
</dbReference>
<dbReference type="InterPro" id="IPR011182">
    <property type="entry name" value="L-Asp_DH"/>
</dbReference>
<dbReference type="Pfam" id="PF03447">
    <property type="entry name" value="NAD_binding_3"/>
    <property type="match status" value="1"/>
</dbReference>
<comment type="function">
    <text evidence="6">Specifically catalyzes the NAD or NADP-dependent dehydrogenation of L-aspartate to iminoaspartate.</text>
</comment>
<evidence type="ECO:0000259" key="8">
    <source>
        <dbReference type="Pfam" id="PF03447"/>
    </source>
</evidence>
<dbReference type="HAMAP" id="MF_01265">
    <property type="entry name" value="NadX"/>
    <property type="match status" value="1"/>
</dbReference>
<keyword evidence="2 6" id="KW-0662">Pyridine nucleotide biosynthesis</keyword>
<evidence type="ECO:0000256" key="4">
    <source>
        <dbReference type="ARBA" id="ARBA00023002"/>
    </source>
</evidence>
<evidence type="ECO:0000256" key="1">
    <source>
        <dbReference type="ARBA" id="ARBA00008331"/>
    </source>
</evidence>
<evidence type="ECO:0000256" key="2">
    <source>
        <dbReference type="ARBA" id="ARBA00022642"/>
    </source>
</evidence>
<proteinExistence type="inferred from homology"/>
<dbReference type="PIRSF" id="PIRSF005227">
    <property type="entry name" value="Asp_dh_NAD_syn"/>
    <property type="match status" value="1"/>
</dbReference>
<evidence type="ECO:0000256" key="5">
    <source>
        <dbReference type="ARBA" id="ARBA00023027"/>
    </source>
</evidence>
<evidence type="ECO:0000313" key="9">
    <source>
        <dbReference type="EMBL" id="AIF15545.1"/>
    </source>
</evidence>
<dbReference type="EMBL" id="KF901031">
    <property type="protein sequence ID" value="AIF15545.1"/>
    <property type="molecule type" value="Genomic_DNA"/>
</dbReference>
<feature type="domain" description="Aspartate dehydrogenase" evidence="7">
    <location>
        <begin position="170"/>
        <end position="257"/>
    </location>
</feature>
<dbReference type="InterPro" id="IPR036291">
    <property type="entry name" value="NAD(P)-bd_dom_sf"/>
</dbReference>
<dbReference type="GO" id="GO:0050661">
    <property type="term" value="F:NADP binding"/>
    <property type="evidence" value="ECO:0007669"/>
    <property type="project" value="UniProtKB-UniRule"/>
</dbReference>
<dbReference type="Gene3D" id="3.30.360.10">
    <property type="entry name" value="Dihydrodipicolinate Reductase, domain 2"/>
    <property type="match status" value="1"/>
</dbReference>
<sequence length="272" mass="29261">MKRIGLLGCGAIGTQIAIAIDTGIIQAQLTHIFDTDKKTAENLLTKLKQKPIIVENVHLLSSNPVDLIVEAASQQAVSDNALSILQNRRDLMVMSAGALLDESVFEIISDACSEFKKTVYLPSGAISGIDAIKSARNELESVTITTTKHPRSLKGAKFFETSNLDLDNISDETIIFEGTASEAVRLFPKNVNVSALLSLAGLGSHETIVKVIANPNIDKNIHRIEAIGKFGKINTTVENIPDSTNPKTSRLAILSAIETLRSICSDEIKIGT</sequence>
<dbReference type="NCBIfam" id="TIGR03855">
    <property type="entry name" value="NAD_NadX"/>
    <property type="match status" value="1"/>
</dbReference>
<dbReference type="InterPro" id="IPR022487">
    <property type="entry name" value="Asp_DH_arc"/>
</dbReference>
<dbReference type="InterPro" id="IPR005106">
    <property type="entry name" value="Asp/hSer_DH_NAD-bd"/>
</dbReference>
<evidence type="ECO:0000256" key="3">
    <source>
        <dbReference type="ARBA" id="ARBA00022857"/>
    </source>
</evidence>
<dbReference type="GO" id="GO:0033735">
    <property type="term" value="F:aspartate dehydrogenase [NAD(P)+] activity"/>
    <property type="evidence" value="ECO:0007669"/>
    <property type="project" value="UniProtKB-EC"/>
</dbReference>
<dbReference type="PANTHER" id="PTHR31873">
    <property type="entry name" value="L-ASPARTATE DEHYDROGENASE-RELATED"/>
    <property type="match status" value="1"/>
</dbReference>
<dbReference type="InterPro" id="IPR020626">
    <property type="entry name" value="Asp_DH_prok"/>
</dbReference>
<protein>
    <recommendedName>
        <fullName evidence="6">L-aspartate dehydrogenase</fullName>
        <ecNumber evidence="6">1.4.1.21</ecNumber>
    </recommendedName>
</protein>
<keyword evidence="3 6" id="KW-0521">NADP</keyword>
<evidence type="ECO:0000259" key="7">
    <source>
        <dbReference type="Pfam" id="PF01958"/>
    </source>
</evidence>
<reference evidence="9" key="1">
    <citation type="journal article" date="2014" name="Genome Biol. Evol.">
        <title>Pangenome evidence for extensive interdomain horizontal transfer affecting lineage core and shell genes in uncultured planktonic thaumarchaeota and euryarchaeota.</title>
        <authorList>
            <person name="Deschamps P."/>
            <person name="Zivanovic Y."/>
            <person name="Moreira D."/>
            <person name="Rodriguez-Valera F."/>
            <person name="Lopez-Garcia P."/>
        </authorList>
    </citation>
    <scope>NUCLEOTIDE SEQUENCE</scope>
</reference>
<dbReference type="EC" id="1.4.1.21" evidence="6"/>
<dbReference type="NCBIfam" id="NF009828">
    <property type="entry name" value="PRK13303.1-3"/>
    <property type="match status" value="1"/>
</dbReference>
<comment type="catalytic activity">
    <reaction evidence="6">
        <text>L-aspartate + NAD(+) + H2O = oxaloacetate + NH4(+) + NADH + H(+)</text>
        <dbReference type="Rhea" id="RHEA:11788"/>
        <dbReference type="ChEBI" id="CHEBI:15377"/>
        <dbReference type="ChEBI" id="CHEBI:15378"/>
        <dbReference type="ChEBI" id="CHEBI:16452"/>
        <dbReference type="ChEBI" id="CHEBI:28938"/>
        <dbReference type="ChEBI" id="CHEBI:29991"/>
        <dbReference type="ChEBI" id="CHEBI:57540"/>
        <dbReference type="ChEBI" id="CHEBI:57945"/>
        <dbReference type="EC" id="1.4.1.21"/>
    </reaction>
</comment>
<dbReference type="NCBIfam" id="NF009830">
    <property type="entry name" value="PRK13304.1"/>
    <property type="match status" value="1"/>
</dbReference>
<comment type="miscellaneous">
    <text evidence="6">The iminoaspartate product is unstable in aqueous solution and can decompose to oxaloacetate and ammonia.</text>
</comment>
<comment type="catalytic activity">
    <reaction evidence="6">
        <text>L-aspartate + NADP(+) + H2O = oxaloacetate + NH4(+) + NADPH + H(+)</text>
        <dbReference type="Rhea" id="RHEA:11784"/>
        <dbReference type="ChEBI" id="CHEBI:15377"/>
        <dbReference type="ChEBI" id="CHEBI:15378"/>
        <dbReference type="ChEBI" id="CHEBI:16452"/>
        <dbReference type="ChEBI" id="CHEBI:28938"/>
        <dbReference type="ChEBI" id="CHEBI:29991"/>
        <dbReference type="ChEBI" id="CHEBI:57783"/>
        <dbReference type="ChEBI" id="CHEBI:58349"/>
        <dbReference type="EC" id="1.4.1.21"/>
    </reaction>
</comment>
<keyword evidence="5 6" id="KW-0520">NAD</keyword>
<keyword evidence="4 6" id="KW-0560">Oxidoreductase</keyword>
<dbReference type="GO" id="GO:0009435">
    <property type="term" value="P:NAD+ biosynthetic process"/>
    <property type="evidence" value="ECO:0007669"/>
    <property type="project" value="UniProtKB-UniRule"/>
</dbReference>
<comment type="pathway">
    <text evidence="6">Cofactor biosynthesis; NAD(+) biosynthesis; iminoaspartate from L-aspartate (dehydrogenase route): step 1/1.</text>
</comment>
<organism evidence="9">
    <name type="scientific">uncultured marine thaumarchaeote KM3_70_E10</name>
    <dbReference type="NCBI Taxonomy" id="1456254"/>
    <lineage>
        <taxon>Archaea</taxon>
        <taxon>Nitrososphaerota</taxon>
        <taxon>environmental samples</taxon>
    </lineage>
</organism>
<dbReference type="InterPro" id="IPR002811">
    <property type="entry name" value="Asp_DH"/>
</dbReference>
<comment type="similarity">
    <text evidence="1 6">Belongs to the L-aspartate dehydrogenase family.</text>
</comment>
<dbReference type="UniPathway" id="UPA00253">
    <property type="reaction ID" value="UER00456"/>
</dbReference>
<name>A0A075HJX7_9ARCH</name>
<dbReference type="SUPFAM" id="SSF55347">
    <property type="entry name" value="Glyceraldehyde-3-phosphate dehydrogenase-like, C-terminal domain"/>
    <property type="match status" value="1"/>
</dbReference>
<gene>
    <name evidence="6 9" type="primary">nadX</name>
</gene>
<feature type="domain" description="Aspartate/homoserine dehydrogenase NAD-binding" evidence="8">
    <location>
        <begin position="8"/>
        <end position="122"/>
    </location>
</feature>